<dbReference type="EMBL" id="GGEC01065991">
    <property type="protein sequence ID" value="MBX46475.1"/>
    <property type="molecule type" value="Transcribed_RNA"/>
</dbReference>
<organism evidence="1">
    <name type="scientific">Rhizophora mucronata</name>
    <name type="common">Asiatic mangrove</name>
    <dbReference type="NCBI Taxonomy" id="61149"/>
    <lineage>
        <taxon>Eukaryota</taxon>
        <taxon>Viridiplantae</taxon>
        <taxon>Streptophyta</taxon>
        <taxon>Embryophyta</taxon>
        <taxon>Tracheophyta</taxon>
        <taxon>Spermatophyta</taxon>
        <taxon>Magnoliopsida</taxon>
        <taxon>eudicotyledons</taxon>
        <taxon>Gunneridae</taxon>
        <taxon>Pentapetalae</taxon>
        <taxon>rosids</taxon>
        <taxon>fabids</taxon>
        <taxon>Malpighiales</taxon>
        <taxon>Rhizophoraceae</taxon>
        <taxon>Rhizophora</taxon>
    </lineage>
</organism>
<accession>A0A2P2NVH9</accession>
<evidence type="ECO:0000313" key="1">
    <source>
        <dbReference type="EMBL" id="MBX46475.1"/>
    </source>
</evidence>
<sequence length="18" mass="2081">MISQNLNLNPSRPSIFHL</sequence>
<dbReference type="AlphaFoldDB" id="A0A2P2NVH9"/>
<reference evidence="1" key="1">
    <citation type="submission" date="2018-02" db="EMBL/GenBank/DDBJ databases">
        <title>Rhizophora mucronata_Transcriptome.</title>
        <authorList>
            <person name="Meera S.P."/>
            <person name="Sreeshan A."/>
            <person name="Augustine A."/>
        </authorList>
    </citation>
    <scope>NUCLEOTIDE SEQUENCE</scope>
    <source>
        <tissue evidence="1">Leaf</tissue>
    </source>
</reference>
<name>A0A2P2NVH9_RHIMU</name>
<protein>
    <submittedName>
        <fullName evidence="1">Uncharacterized protein</fullName>
    </submittedName>
</protein>
<proteinExistence type="predicted"/>